<organism evidence="2 3">
    <name type="scientific">Cyphellophora europaea (strain CBS 101466)</name>
    <name type="common">Phialophora europaea</name>
    <dbReference type="NCBI Taxonomy" id="1220924"/>
    <lineage>
        <taxon>Eukaryota</taxon>
        <taxon>Fungi</taxon>
        <taxon>Dikarya</taxon>
        <taxon>Ascomycota</taxon>
        <taxon>Pezizomycotina</taxon>
        <taxon>Eurotiomycetes</taxon>
        <taxon>Chaetothyriomycetidae</taxon>
        <taxon>Chaetothyriales</taxon>
        <taxon>Cyphellophoraceae</taxon>
        <taxon>Cyphellophora</taxon>
    </lineage>
</organism>
<feature type="region of interest" description="Disordered" evidence="1">
    <location>
        <begin position="43"/>
        <end position="163"/>
    </location>
</feature>
<feature type="compositionally biased region" description="Acidic residues" evidence="1">
    <location>
        <begin position="105"/>
        <end position="114"/>
    </location>
</feature>
<sequence>MPLMISADGKGWVKAPPKKRVVRVSRADQAAALKNPLAYFACTPVGPSKPKIPDCPVYTLDPNQHTPPTSEEGNPKKSRKGRSQGRSTSSPTHHHHHQHRHPYDDEYPPSEEDEYHTTAGGGASETASCTRGAAGTSPCSKRRIPKTKGSDGRTRNRTYLLDWAEQQAPRTTAIGRLGYRS</sequence>
<dbReference type="OrthoDB" id="10608354at2759"/>
<evidence type="ECO:0000313" key="2">
    <source>
        <dbReference type="EMBL" id="ETN37855.1"/>
    </source>
</evidence>
<accession>W2RNF2</accession>
<feature type="compositionally biased region" description="Polar residues" evidence="1">
    <location>
        <begin position="61"/>
        <end position="72"/>
    </location>
</feature>
<gene>
    <name evidence="2" type="ORF">HMPREF1541_07478</name>
</gene>
<evidence type="ECO:0000256" key="1">
    <source>
        <dbReference type="SAM" id="MobiDB-lite"/>
    </source>
</evidence>
<dbReference type="AlphaFoldDB" id="W2RNF2"/>
<evidence type="ECO:0000313" key="3">
    <source>
        <dbReference type="Proteomes" id="UP000030752"/>
    </source>
</evidence>
<dbReference type="EMBL" id="KB822723">
    <property type="protein sequence ID" value="ETN37855.1"/>
    <property type="molecule type" value="Genomic_DNA"/>
</dbReference>
<reference evidence="2 3" key="1">
    <citation type="submission" date="2013-03" db="EMBL/GenBank/DDBJ databases">
        <title>The Genome Sequence of Phialophora europaea CBS 101466.</title>
        <authorList>
            <consortium name="The Broad Institute Genomics Platform"/>
            <person name="Cuomo C."/>
            <person name="de Hoog S."/>
            <person name="Gorbushina A."/>
            <person name="Walker B."/>
            <person name="Young S.K."/>
            <person name="Zeng Q."/>
            <person name="Gargeya S."/>
            <person name="Fitzgerald M."/>
            <person name="Haas B."/>
            <person name="Abouelleil A."/>
            <person name="Allen A.W."/>
            <person name="Alvarado L."/>
            <person name="Arachchi H.M."/>
            <person name="Berlin A.M."/>
            <person name="Chapman S.B."/>
            <person name="Gainer-Dewar J."/>
            <person name="Goldberg J."/>
            <person name="Griggs A."/>
            <person name="Gujja S."/>
            <person name="Hansen M."/>
            <person name="Howarth C."/>
            <person name="Imamovic A."/>
            <person name="Ireland A."/>
            <person name="Larimer J."/>
            <person name="McCowan C."/>
            <person name="Murphy C."/>
            <person name="Pearson M."/>
            <person name="Poon T.W."/>
            <person name="Priest M."/>
            <person name="Roberts A."/>
            <person name="Saif S."/>
            <person name="Shea T."/>
            <person name="Sisk P."/>
            <person name="Sykes S."/>
            <person name="Wortman J."/>
            <person name="Nusbaum C."/>
            <person name="Birren B."/>
        </authorList>
    </citation>
    <scope>NUCLEOTIDE SEQUENCE [LARGE SCALE GENOMIC DNA]</scope>
    <source>
        <strain evidence="2 3">CBS 101466</strain>
    </source>
</reference>
<dbReference type="HOGENOM" id="CLU_1488959_0_0_1"/>
<dbReference type="InParanoid" id="W2RNF2"/>
<name>W2RNF2_CYPE1</name>
<dbReference type="GeneID" id="19974817"/>
<dbReference type="Proteomes" id="UP000030752">
    <property type="component" value="Unassembled WGS sequence"/>
</dbReference>
<proteinExistence type="predicted"/>
<keyword evidence="3" id="KW-1185">Reference proteome</keyword>
<dbReference type="VEuPathDB" id="FungiDB:HMPREF1541_07478"/>
<protein>
    <submittedName>
        <fullName evidence="2">Uncharacterized protein</fullName>
    </submittedName>
</protein>
<dbReference type="RefSeq" id="XP_008720024.1">
    <property type="nucleotide sequence ID" value="XM_008721802.1"/>
</dbReference>